<dbReference type="EMBL" id="CP042305">
    <property type="protein sequence ID" value="QDZ15405.1"/>
    <property type="molecule type" value="Genomic_DNA"/>
</dbReference>
<dbReference type="PANTHER" id="PTHR46825:SF7">
    <property type="entry name" value="D-ALANYL-D-ALANINE CARBOXYPEPTIDASE"/>
    <property type="match status" value="1"/>
</dbReference>
<organism evidence="4 5">
    <name type="scientific">Humibacter ginsenosidimutans</name>
    <dbReference type="NCBI Taxonomy" id="2599293"/>
    <lineage>
        <taxon>Bacteria</taxon>
        <taxon>Bacillati</taxon>
        <taxon>Actinomycetota</taxon>
        <taxon>Actinomycetes</taxon>
        <taxon>Micrococcales</taxon>
        <taxon>Microbacteriaceae</taxon>
        <taxon>Humibacter</taxon>
    </lineage>
</organism>
<dbReference type="PROSITE" id="PS51257">
    <property type="entry name" value="PROKAR_LIPOPROTEIN"/>
    <property type="match status" value="1"/>
</dbReference>
<keyword evidence="2" id="KW-0732">Signal</keyword>
<dbReference type="InterPro" id="IPR050491">
    <property type="entry name" value="AmpC-like"/>
</dbReference>
<name>A0A5B8M6J8_9MICO</name>
<feature type="compositionally biased region" description="Low complexity" evidence="1">
    <location>
        <begin position="420"/>
        <end position="431"/>
    </location>
</feature>
<dbReference type="Proteomes" id="UP000320216">
    <property type="component" value="Chromosome"/>
</dbReference>
<dbReference type="OrthoDB" id="3174977at2"/>
<dbReference type="InterPro" id="IPR012338">
    <property type="entry name" value="Beta-lactam/transpept-like"/>
</dbReference>
<keyword evidence="5" id="KW-1185">Reference proteome</keyword>
<accession>A0A5B8M6J8</accession>
<dbReference type="Pfam" id="PF00144">
    <property type="entry name" value="Beta-lactamase"/>
    <property type="match status" value="1"/>
</dbReference>
<evidence type="ECO:0000313" key="5">
    <source>
        <dbReference type="Proteomes" id="UP000320216"/>
    </source>
</evidence>
<gene>
    <name evidence="4" type="ORF">FPZ11_12125</name>
</gene>
<dbReference type="RefSeq" id="WP_146321251.1">
    <property type="nucleotide sequence ID" value="NZ_CP042305.1"/>
</dbReference>
<feature type="domain" description="Beta-lactamase-related" evidence="3">
    <location>
        <begin position="56"/>
        <end position="375"/>
    </location>
</feature>
<dbReference type="Gene3D" id="3.40.710.10">
    <property type="entry name" value="DD-peptidase/beta-lactamase superfamily"/>
    <property type="match status" value="1"/>
</dbReference>
<reference evidence="4 5" key="1">
    <citation type="submission" date="2019-07" db="EMBL/GenBank/DDBJ databases">
        <title>Full genome sequence of Humibacter sp. WJ7-1.</title>
        <authorList>
            <person name="Im W.-T."/>
        </authorList>
    </citation>
    <scope>NUCLEOTIDE SEQUENCE [LARGE SCALE GENOMIC DNA]</scope>
    <source>
        <strain evidence="4 5">WJ7-1</strain>
    </source>
</reference>
<protein>
    <submittedName>
        <fullName evidence="4">Beta-lactamase family protein</fullName>
    </submittedName>
</protein>
<feature type="signal peptide" evidence="2">
    <location>
        <begin position="1"/>
        <end position="29"/>
    </location>
</feature>
<dbReference type="PANTHER" id="PTHR46825">
    <property type="entry name" value="D-ALANYL-D-ALANINE-CARBOXYPEPTIDASE/ENDOPEPTIDASE AMPH"/>
    <property type="match status" value="1"/>
</dbReference>
<feature type="region of interest" description="Disordered" evidence="1">
    <location>
        <begin position="420"/>
        <end position="453"/>
    </location>
</feature>
<evidence type="ECO:0000313" key="4">
    <source>
        <dbReference type="EMBL" id="QDZ15405.1"/>
    </source>
</evidence>
<evidence type="ECO:0000256" key="1">
    <source>
        <dbReference type="SAM" id="MobiDB-lite"/>
    </source>
</evidence>
<dbReference type="InterPro" id="IPR001466">
    <property type="entry name" value="Beta-lactam-related"/>
</dbReference>
<dbReference type="KEGG" id="huw:FPZ11_12125"/>
<sequence length="453" mass="46496">MSRRGGRARRFAALVVGVAALLTASMGLAGCTQPASTPTHSQATVTLPSAEADAVKAAVTDAMKQAGASGAIVGVWAPWAGNYTAGLGTTTTKGSTPVSVDMPWRIGSVTKPMTCTVLLSLVQQGKVRLNDQVSKYLPRMVGIDDLTLGQLCQNTSGLGDYQPALAQQLTDNPLRTYVPLELVSNGMGQPRTAAPGVQWAYSNTGYILLGMALQAATGENWETLYRNEVFNPLGMSSSSLPSTAALAGSALHGYATSLDEVTGAPTCGTVLDDTEVAPSATWTASGVVSTLSDLKTFAQSFATASLLKGDAQKAAWKTVPLGTNVASWQRYGMGGLELGPMRGHDGAVPGFITAMLSDPTSGLTVIVMLNNSTSGAAYAQALAMELTSMATTFKASAGEKAPTITLPWTADDAKASLASLATCPPKDSTPSAPAPTSTPAPSTTAAYRPIPSN</sequence>
<evidence type="ECO:0000259" key="3">
    <source>
        <dbReference type="Pfam" id="PF00144"/>
    </source>
</evidence>
<dbReference type="AlphaFoldDB" id="A0A5B8M6J8"/>
<dbReference type="SUPFAM" id="SSF56601">
    <property type="entry name" value="beta-lactamase/transpeptidase-like"/>
    <property type="match status" value="1"/>
</dbReference>
<proteinExistence type="predicted"/>
<feature type="chain" id="PRO_5038399111" evidence="2">
    <location>
        <begin position="30"/>
        <end position="453"/>
    </location>
</feature>
<evidence type="ECO:0000256" key="2">
    <source>
        <dbReference type="SAM" id="SignalP"/>
    </source>
</evidence>